<feature type="domain" description="Lipid/polyisoprenoid-binding YceI-like" evidence="1">
    <location>
        <begin position="34"/>
        <end position="166"/>
    </location>
</feature>
<dbReference type="SUPFAM" id="SSF101874">
    <property type="entry name" value="YceI-like"/>
    <property type="match status" value="1"/>
</dbReference>
<dbReference type="InterPro" id="IPR007372">
    <property type="entry name" value="Lipid/polyisoprenoid-bd_YceI"/>
</dbReference>
<evidence type="ECO:0000259" key="1">
    <source>
        <dbReference type="Pfam" id="PF04264"/>
    </source>
</evidence>
<dbReference type="EMBL" id="LGIA01000182">
    <property type="protein sequence ID" value="KOH43578.1"/>
    <property type="molecule type" value="Genomic_DNA"/>
</dbReference>
<keyword evidence="3" id="KW-1185">Reference proteome</keyword>
<dbReference type="Pfam" id="PF04264">
    <property type="entry name" value="YceI"/>
    <property type="match status" value="1"/>
</dbReference>
<name>A0A0L8V5C6_9BACT</name>
<reference evidence="3" key="1">
    <citation type="submission" date="2015-07" db="EMBL/GenBank/DDBJ databases">
        <title>Genome sequencing of Sunxiuqinia dokdonensis strain SK.</title>
        <authorList>
            <person name="Ahn S."/>
            <person name="Kim B.-C."/>
        </authorList>
    </citation>
    <scope>NUCLEOTIDE SEQUENCE [LARGE SCALE GENOMIC DNA]</scope>
    <source>
        <strain evidence="3">SK</strain>
    </source>
</reference>
<dbReference type="Gene3D" id="2.40.128.110">
    <property type="entry name" value="Lipid/polyisoprenoid-binding, YceI-like"/>
    <property type="match status" value="1"/>
</dbReference>
<evidence type="ECO:0000313" key="2">
    <source>
        <dbReference type="EMBL" id="KOH43578.1"/>
    </source>
</evidence>
<protein>
    <recommendedName>
        <fullName evidence="1">Lipid/polyisoprenoid-binding YceI-like domain-containing protein</fullName>
    </recommendedName>
</protein>
<organism evidence="2 3">
    <name type="scientific">Sunxiuqinia dokdonensis</name>
    <dbReference type="NCBI Taxonomy" id="1409788"/>
    <lineage>
        <taxon>Bacteria</taxon>
        <taxon>Pseudomonadati</taxon>
        <taxon>Bacteroidota</taxon>
        <taxon>Bacteroidia</taxon>
        <taxon>Marinilabiliales</taxon>
        <taxon>Prolixibacteraceae</taxon>
        <taxon>Sunxiuqinia</taxon>
    </lineage>
</organism>
<sequence length="169" mass="19400">MAAMKETFSRYMFDQVHIVGKTNVNDFHMQYRESGFCEVPADFRQGNSMIEIEIPADQIQADSKLMLKDFLELINAQKYPTITIEINSDEITFEKAGESDLKNIAISMNGITKQFRSQTYADACFGNQWCLSGELKIKLTDFNIQPPSKFLGLVKVQDEIFINFRILFS</sequence>
<dbReference type="InterPro" id="IPR036761">
    <property type="entry name" value="TTHA0802/YceI-like_sf"/>
</dbReference>
<accession>A0A0L8V5C6</accession>
<proteinExistence type="predicted"/>
<evidence type="ECO:0000313" key="3">
    <source>
        <dbReference type="Proteomes" id="UP000036958"/>
    </source>
</evidence>
<dbReference type="Proteomes" id="UP000036958">
    <property type="component" value="Unassembled WGS sequence"/>
</dbReference>
<gene>
    <name evidence="2" type="ORF">NC99_36620</name>
</gene>
<comment type="caution">
    <text evidence="2">The sequence shown here is derived from an EMBL/GenBank/DDBJ whole genome shotgun (WGS) entry which is preliminary data.</text>
</comment>
<dbReference type="AlphaFoldDB" id="A0A0L8V5C6"/>
<dbReference type="STRING" id="1409788.NC99_36620"/>